<name>G7EAR7_MIXOS</name>
<feature type="active site" evidence="3">
    <location>
        <position position="462"/>
    </location>
</feature>
<dbReference type="PANTHER" id="PTHR47966">
    <property type="entry name" value="BETA-SITE APP-CLEAVING ENZYME, ISOFORM A-RELATED"/>
    <property type="match status" value="1"/>
</dbReference>
<evidence type="ECO:0000256" key="6">
    <source>
        <dbReference type="SAM" id="MobiDB-lite"/>
    </source>
</evidence>
<gene>
    <name evidence="8" type="primary">Mo06630</name>
    <name evidence="8" type="ORF">E5Q_06630</name>
</gene>
<dbReference type="Pfam" id="PF00026">
    <property type="entry name" value="Asp"/>
    <property type="match status" value="1"/>
</dbReference>
<keyword evidence="9" id="KW-1185">Reference proteome</keyword>
<accession>G7EAR7</accession>
<dbReference type="InterPro" id="IPR001969">
    <property type="entry name" value="Aspartic_peptidase_AS"/>
</dbReference>
<keyword evidence="5" id="KW-0645">Protease</keyword>
<feature type="domain" description="Peptidase A1" evidence="7">
    <location>
        <begin position="265"/>
        <end position="570"/>
    </location>
</feature>
<comment type="caution">
    <text evidence="8">The sequence shown here is derived from an EMBL/GenBank/DDBJ whole genome shotgun (WGS) entry which is preliminary data.</text>
</comment>
<dbReference type="HOGENOM" id="CLU_013253_1_4_1"/>
<dbReference type="GO" id="GO:0006508">
    <property type="term" value="P:proteolysis"/>
    <property type="evidence" value="ECO:0007669"/>
    <property type="project" value="UniProtKB-KW"/>
</dbReference>
<dbReference type="CDD" id="cd05471">
    <property type="entry name" value="pepsin_like"/>
    <property type="match status" value="1"/>
</dbReference>
<evidence type="ECO:0000256" key="4">
    <source>
        <dbReference type="PIRSR" id="PIRSR601461-2"/>
    </source>
</evidence>
<comment type="similarity">
    <text evidence="1 5">Belongs to the peptidase A1 family.</text>
</comment>
<keyword evidence="4" id="KW-1015">Disulfide bond</keyword>
<dbReference type="Gene3D" id="2.40.70.10">
    <property type="entry name" value="Acid Proteases"/>
    <property type="match status" value="2"/>
</dbReference>
<evidence type="ECO:0000256" key="1">
    <source>
        <dbReference type="ARBA" id="ARBA00007447"/>
    </source>
</evidence>
<feature type="disulfide bond" evidence="4">
    <location>
        <begin position="497"/>
        <end position="532"/>
    </location>
</feature>
<dbReference type="PROSITE" id="PS51767">
    <property type="entry name" value="PEPTIDASE_A1"/>
    <property type="match status" value="1"/>
</dbReference>
<reference evidence="8 9" key="2">
    <citation type="journal article" date="2012" name="Open Biol.">
        <title>Characteristics of nucleosomes and linker DNA regions on the genome of the basidiomycete Mixia osmundae revealed by mono- and dinucleosome mapping.</title>
        <authorList>
            <person name="Nishida H."/>
            <person name="Kondo S."/>
            <person name="Matsumoto T."/>
            <person name="Suzuki Y."/>
            <person name="Yoshikawa H."/>
            <person name="Taylor T.D."/>
            <person name="Sugiyama J."/>
        </authorList>
    </citation>
    <scope>NUCLEOTIDE SEQUENCE [LARGE SCALE GENOMIC DNA]</scope>
    <source>
        <strain evidence="9">CBS 9802 / IAM 14324 / JCM 22182 / KY 12970</strain>
    </source>
</reference>
<dbReference type="InterPro" id="IPR033121">
    <property type="entry name" value="PEPTIDASE_A1"/>
</dbReference>
<dbReference type="FunCoup" id="G7EAR7">
    <property type="interactions" value="38"/>
</dbReference>
<feature type="disulfide bond" evidence="4">
    <location>
        <begin position="296"/>
        <end position="301"/>
    </location>
</feature>
<dbReference type="OrthoDB" id="15189at2759"/>
<dbReference type="InterPro" id="IPR001461">
    <property type="entry name" value="Aspartic_peptidase_A1"/>
</dbReference>
<organism evidence="8 9">
    <name type="scientific">Mixia osmundae (strain CBS 9802 / IAM 14324 / JCM 22182 / KY 12970)</name>
    <dbReference type="NCBI Taxonomy" id="764103"/>
    <lineage>
        <taxon>Eukaryota</taxon>
        <taxon>Fungi</taxon>
        <taxon>Dikarya</taxon>
        <taxon>Basidiomycota</taxon>
        <taxon>Pucciniomycotina</taxon>
        <taxon>Mixiomycetes</taxon>
        <taxon>Mixiales</taxon>
        <taxon>Mixiaceae</taxon>
        <taxon>Mixia</taxon>
    </lineage>
</organism>
<dbReference type="InParanoid" id="G7EAR7"/>
<dbReference type="SUPFAM" id="SSF50630">
    <property type="entry name" value="Acid proteases"/>
    <property type="match status" value="1"/>
</dbReference>
<evidence type="ECO:0000313" key="9">
    <source>
        <dbReference type="Proteomes" id="UP000009131"/>
    </source>
</evidence>
<sequence length="573" mass="60957">MAASQTTSVGQDCNDNDCLFLRRSSRGNYTMSSSELTQSANGSRLTRTIETWHEYGNARQSFAEKAQARMARFMFISAAVSGLAALALLPSTSARPAASAVPEPLNIVAPPTSDEGISIPLFKRSYKPLTKEDGTIDWSATQSHLSRNFVKYQKGIVAYQINSGDRLLDAPALSKRELAKRAEDLERRSAHLAAHEMRRSLVDDEYLPTIEEAFALKAKPGSANPKVAHAKQRANAAASTGDELSATSVRAGGIALKDYNNDLLWAGPVTIGTPPQSFVIDFDTGSADFWIPSSNCTTSACSSHNKYDDGASSTSSLVPGNQLNVQYGDGSSTTGSVFTDTVTVAGLTVAKQTFGAAATLSSEWSDDPMDGIMGMGFQAISTLNVPPFFFNLVSEGKTKSPQFSFKLASGGGSELYLGGANSAHYSGAIEWHSVQSQSYWVLNSNVYINKTQAASGIYAIIDSGTTVIVAPTADASSFWAQVPDSGVYNNGYYTFPCDSPPTVSFQFDSGKKWNIKADDLNLGATSPGSGRCVGAIVGQDVGMNAWIVGDTFMKGVYTTFDASANRVGFSTLT</sequence>
<dbReference type="PROSITE" id="PS00141">
    <property type="entry name" value="ASP_PROTEASE"/>
    <property type="match status" value="2"/>
</dbReference>
<dbReference type="FunFam" id="2.40.70.10:FF:000008">
    <property type="entry name" value="Cathepsin D"/>
    <property type="match status" value="1"/>
</dbReference>
<dbReference type="PRINTS" id="PR00792">
    <property type="entry name" value="PEPSIN"/>
</dbReference>
<dbReference type="InterPro" id="IPR021109">
    <property type="entry name" value="Peptidase_aspartic_dom_sf"/>
</dbReference>
<evidence type="ECO:0000256" key="2">
    <source>
        <dbReference type="ARBA" id="ARBA00022750"/>
    </source>
</evidence>
<proteinExistence type="inferred from homology"/>
<dbReference type="GO" id="GO:0004190">
    <property type="term" value="F:aspartic-type endopeptidase activity"/>
    <property type="evidence" value="ECO:0007669"/>
    <property type="project" value="UniProtKB-KW"/>
</dbReference>
<dbReference type="eggNOG" id="KOG1339">
    <property type="taxonomic scope" value="Eukaryota"/>
</dbReference>
<evidence type="ECO:0000313" key="8">
    <source>
        <dbReference type="EMBL" id="GAA99927.1"/>
    </source>
</evidence>
<evidence type="ECO:0000256" key="3">
    <source>
        <dbReference type="PIRSR" id="PIRSR601461-1"/>
    </source>
</evidence>
<dbReference type="InterPro" id="IPR034164">
    <property type="entry name" value="Pepsin-like_dom"/>
</dbReference>
<protein>
    <recommendedName>
        <fullName evidence="7">Peptidase A1 domain-containing protein</fullName>
    </recommendedName>
</protein>
<dbReference type="STRING" id="764103.G7EAR7"/>
<evidence type="ECO:0000256" key="5">
    <source>
        <dbReference type="RuleBase" id="RU000454"/>
    </source>
</evidence>
<feature type="active site" evidence="3">
    <location>
        <position position="283"/>
    </location>
</feature>
<feature type="region of interest" description="Disordered" evidence="6">
    <location>
        <begin position="221"/>
        <end position="242"/>
    </location>
</feature>
<dbReference type="PANTHER" id="PTHR47966:SF51">
    <property type="entry name" value="BETA-SITE APP-CLEAVING ENZYME, ISOFORM A-RELATED"/>
    <property type="match status" value="1"/>
</dbReference>
<keyword evidence="5" id="KW-0378">Hydrolase</keyword>
<keyword evidence="2 5" id="KW-0064">Aspartyl protease</keyword>
<reference evidence="8 9" key="1">
    <citation type="journal article" date="2011" name="J. Gen. Appl. Microbiol.">
        <title>Draft genome sequencing of the enigmatic basidiomycete Mixia osmundae.</title>
        <authorList>
            <person name="Nishida H."/>
            <person name="Nagatsuka Y."/>
            <person name="Sugiyama J."/>
        </authorList>
    </citation>
    <scope>NUCLEOTIDE SEQUENCE [LARGE SCALE GENOMIC DNA]</scope>
    <source>
        <strain evidence="9">CBS 9802 / IAM 14324 / JCM 22182 / KY 12970</strain>
    </source>
</reference>
<dbReference type="Proteomes" id="UP000009131">
    <property type="component" value="Unassembled WGS sequence"/>
</dbReference>
<evidence type="ECO:0000259" key="7">
    <source>
        <dbReference type="PROSITE" id="PS51767"/>
    </source>
</evidence>
<dbReference type="EMBL" id="BABT02000243">
    <property type="protein sequence ID" value="GAA99927.1"/>
    <property type="molecule type" value="Genomic_DNA"/>
</dbReference>
<dbReference type="AlphaFoldDB" id="G7EAR7"/>